<reference evidence="6" key="2">
    <citation type="submission" date="2021-04" db="EMBL/GenBank/DDBJ databases">
        <authorList>
            <person name="Gilroy R."/>
        </authorList>
    </citation>
    <scope>NUCLEOTIDE SEQUENCE</scope>
    <source>
        <strain evidence="6">ChiBcec1-1630</strain>
    </source>
</reference>
<evidence type="ECO:0000256" key="1">
    <source>
        <dbReference type="ARBA" id="ARBA00008779"/>
    </source>
</evidence>
<dbReference type="GO" id="GO:0046872">
    <property type="term" value="F:metal ion binding"/>
    <property type="evidence" value="ECO:0007669"/>
    <property type="project" value="UniProtKB-KW"/>
</dbReference>
<keyword evidence="2" id="KW-0479">Metal-binding</keyword>
<feature type="domain" description="Sulfatase N-terminal" evidence="5">
    <location>
        <begin position="2"/>
        <end position="325"/>
    </location>
</feature>
<organism evidence="6 7">
    <name type="scientific">Candidatus Eisenbergiella intestinigallinarum</name>
    <dbReference type="NCBI Taxonomy" id="2838549"/>
    <lineage>
        <taxon>Bacteria</taxon>
        <taxon>Bacillati</taxon>
        <taxon>Bacillota</taxon>
        <taxon>Clostridia</taxon>
        <taxon>Lachnospirales</taxon>
        <taxon>Lachnospiraceae</taxon>
        <taxon>Eisenbergiella</taxon>
    </lineage>
</organism>
<dbReference type="PANTHER" id="PTHR42693:SF53">
    <property type="entry name" value="ENDO-4-O-SULFATASE"/>
    <property type="match status" value="1"/>
</dbReference>
<dbReference type="CDD" id="cd16034">
    <property type="entry name" value="sulfatase_like"/>
    <property type="match status" value="1"/>
</dbReference>
<evidence type="ECO:0000313" key="6">
    <source>
        <dbReference type="EMBL" id="HJC87223.1"/>
    </source>
</evidence>
<dbReference type="InterPro" id="IPR000917">
    <property type="entry name" value="Sulfatase_N"/>
</dbReference>
<dbReference type="InterPro" id="IPR050738">
    <property type="entry name" value="Sulfatase"/>
</dbReference>
<name>A0A9D2TRU3_9FIRM</name>
<keyword evidence="3" id="KW-0378">Hydrolase</keyword>
<protein>
    <submittedName>
        <fullName evidence="6">Sulfatase</fullName>
    </submittedName>
</protein>
<dbReference type="AlphaFoldDB" id="A0A9D2TRU3"/>
<gene>
    <name evidence="6" type="ORF">H9926_04320</name>
</gene>
<evidence type="ECO:0000313" key="7">
    <source>
        <dbReference type="Proteomes" id="UP000823922"/>
    </source>
</evidence>
<dbReference type="GO" id="GO:0004065">
    <property type="term" value="F:arylsulfatase activity"/>
    <property type="evidence" value="ECO:0007669"/>
    <property type="project" value="TreeGrafter"/>
</dbReference>
<comment type="caution">
    <text evidence="6">The sequence shown here is derived from an EMBL/GenBank/DDBJ whole genome shotgun (WGS) entry which is preliminary data.</text>
</comment>
<proteinExistence type="inferred from homology"/>
<evidence type="ECO:0000259" key="5">
    <source>
        <dbReference type="Pfam" id="PF00884"/>
    </source>
</evidence>
<reference evidence="6" key="1">
    <citation type="journal article" date="2021" name="PeerJ">
        <title>Extensive microbial diversity within the chicken gut microbiome revealed by metagenomics and culture.</title>
        <authorList>
            <person name="Gilroy R."/>
            <person name="Ravi A."/>
            <person name="Getino M."/>
            <person name="Pursley I."/>
            <person name="Horton D.L."/>
            <person name="Alikhan N.F."/>
            <person name="Baker D."/>
            <person name="Gharbi K."/>
            <person name="Hall N."/>
            <person name="Watson M."/>
            <person name="Adriaenssens E.M."/>
            <person name="Foster-Nyarko E."/>
            <person name="Jarju S."/>
            <person name="Secka A."/>
            <person name="Antonio M."/>
            <person name="Oren A."/>
            <person name="Chaudhuri R.R."/>
            <person name="La Ragione R."/>
            <person name="Hildebrand F."/>
            <person name="Pallen M.J."/>
        </authorList>
    </citation>
    <scope>NUCLEOTIDE SEQUENCE</scope>
    <source>
        <strain evidence="6">ChiBcec1-1630</strain>
    </source>
</reference>
<dbReference type="InterPro" id="IPR017850">
    <property type="entry name" value="Alkaline_phosphatase_core_sf"/>
</dbReference>
<evidence type="ECO:0000256" key="2">
    <source>
        <dbReference type="ARBA" id="ARBA00022723"/>
    </source>
</evidence>
<dbReference type="Pfam" id="PF00884">
    <property type="entry name" value="Sulfatase"/>
    <property type="match status" value="1"/>
</dbReference>
<dbReference type="Proteomes" id="UP000823922">
    <property type="component" value="Unassembled WGS sequence"/>
</dbReference>
<keyword evidence="4" id="KW-0106">Calcium</keyword>
<dbReference type="PROSITE" id="PS00149">
    <property type="entry name" value="SULFATASE_2"/>
    <property type="match status" value="1"/>
</dbReference>
<dbReference type="EMBL" id="DWVS01000106">
    <property type="protein sequence ID" value="HJC87223.1"/>
    <property type="molecule type" value="Genomic_DNA"/>
</dbReference>
<dbReference type="Gene3D" id="3.30.1120.10">
    <property type="match status" value="1"/>
</dbReference>
<dbReference type="PANTHER" id="PTHR42693">
    <property type="entry name" value="ARYLSULFATASE FAMILY MEMBER"/>
    <property type="match status" value="1"/>
</dbReference>
<evidence type="ECO:0000256" key="4">
    <source>
        <dbReference type="ARBA" id="ARBA00022837"/>
    </source>
</evidence>
<dbReference type="SUPFAM" id="SSF53649">
    <property type="entry name" value="Alkaline phosphatase-like"/>
    <property type="match status" value="1"/>
</dbReference>
<accession>A0A9D2TRU3</accession>
<dbReference type="Gene3D" id="3.40.720.10">
    <property type="entry name" value="Alkaline Phosphatase, subunit A"/>
    <property type="match status" value="1"/>
</dbReference>
<sequence length="442" mass="50345">MNLIYLFADQWRRDAWGLYDPQVITPNLDRLAAEGVVFDRAYSSCPLCSPNRACLLTGRQPGATNVFTNCKPDVDAHLKEDTLCVSDVLKREGYSTGYIGKWHLDKPDGRGGWDAYTPPGKKRHGFDFWYSYGTYNDHLHPHYWDTEGNYIEVRKWSPEHETDVALDFLEKNREKKFALFVSYNPPHSPYHLVPEKYEKLYAGVERKSVAWSAPPENAGDPIPEGLDVAQAARQYYAAITGIDENIGRVVSWLKENGLYEETRIMISADHGDMMGDHQLMAKHIWYEGSVGIPLLICGGGLKPCRTQELMAGEDQAATILGMLGIPVPECMDGMDFSPLLRGEEFQGHKSIMTMAFPNTQERIDGYAAHGLNFMDFGWRSIVTARYKLAVNRGQQYGMKTQTYLYDLQEDPGENRSIDDSKVMEEMMTELRYWCEKNGDHFI</sequence>
<comment type="similarity">
    <text evidence="1">Belongs to the sulfatase family.</text>
</comment>
<evidence type="ECO:0000256" key="3">
    <source>
        <dbReference type="ARBA" id="ARBA00022801"/>
    </source>
</evidence>
<dbReference type="InterPro" id="IPR024607">
    <property type="entry name" value="Sulfatase_CS"/>
</dbReference>